<evidence type="ECO:0000256" key="1">
    <source>
        <dbReference type="ARBA" id="ARBA00004514"/>
    </source>
</evidence>
<dbReference type="GO" id="GO:0005851">
    <property type="term" value="C:eukaryotic translation initiation factor 2B complex"/>
    <property type="evidence" value="ECO:0007669"/>
    <property type="project" value="TreeGrafter"/>
</dbReference>
<dbReference type="GO" id="GO:0002183">
    <property type="term" value="P:cytoplasmic translational initiation"/>
    <property type="evidence" value="ECO:0007669"/>
    <property type="project" value="TreeGrafter"/>
</dbReference>
<comment type="subunit">
    <text evidence="9">Component of the translation initiation factor 2B (eIF2B) complex which is a heterodecamer of two sets of five different subunits: alpha, beta, gamma, delta and epsilon. Subunits alpha, beta and delta comprise a regulatory subcomplex and subunits epsilon and gamma comprise a catalytic subcomplex. Within the complex, the hexameric regulatory complex resides at the center, with the two heterodimeric catalytic subcomplexes bound on opposite sides.</text>
</comment>
<evidence type="ECO:0000259" key="10">
    <source>
        <dbReference type="Pfam" id="PF00483"/>
    </source>
</evidence>
<evidence type="ECO:0000256" key="8">
    <source>
        <dbReference type="ARBA" id="ARBA00045373"/>
    </source>
</evidence>
<feature type="domain" description="EIF2B subunit epsilon/gamma LbH" evidence="11">
    <location>
        <begin position="351"/>
        <end position="439"/>
    </location>
</feature>
<comment type="caution">
    <text evidence="12">The sequence shown here is derived from an EMBL/GenBank/DDBJ whole genome shotgun (WGS) entry which is preliminary data.</text>
</comment>
<dbReference type="PANTHER" id="PTHR45989:SF1">
    <property type="entry name" value="TRANSLATION INITIATION FACTOR EIF-2B SUBUNIT GAMMA"/>
    <property type="match status" value="1"/>
</dbReference>
<protein>
    <recommendedName>
        <fullName evidence="6">Translation initiation factor eIF2B subunit gamma</fullName>
    </recommendedName>
    <alternativeName>
        <fullName evidence="7">eIF2B GDP-GTP exchange factor subunit gamma</fullName>
    </alternativeName>
</protein>
<dbReference type="GO" id="GO:0003743">
    <property type="term" value="F:translation initiation factor activity"/>
    <property type="evidence" value="ECO:0007669"/>
    <property type="project" value="UniProtKB-KW"/>
</dbReference>
<evidence type="ECO:0000259" key="11">
    <source>
        <dbReference type="Pfam" id="PF25084"/>
    </source>
</evidence>
<dbReference type="AlphaFoldDB" id="A0AAN8Q5F7"/>
<dbReference type="Pfam" id="PF00483">
    <property type="entry name" value="NTP_transferase"/>
    <property type="match status" value="1"/>
</dbReference>
<comment type="function">
    <text evidence="8">Acts as a component of the translation initiation factor 2B (eIF2B) complex, which catalyzes the exchange of GDP for GTP on the eukaryotic initiation factor 2 (eIF2) complex gamma subunit. Its guanine nucleotide exchange factor activity is repressed when bound to eIF2 complex phosphorylated on the alpha subunit, thereby limiting the amount of methionyl-initiator methionine tRNA available to the ribosome and consequently global translation is repressed.</text>
</comment>
<feature type="domain" description="Nucleotidyl transferase" evidence="10">
    <location>
        <begin position="5"/>
        <end position="139"/>
    </location>
</feature>
<name>A0AAN8Q5F7_PATCE</name>
<proteinExistence type="inferred from homology"/>
<dbReference type="Proteomes" id="UP001347796">
    <property type="component" value="Unassembled WGS sequence"/>
</dbReference>
<evidence type="ECO:0000313" key="12">
    <source>
        <dbReference type="EMBL" id="KAK6188198.1"/>
    </source>
</evidence>
<evidence type="ECO:0000256" key="3">
    <source>
        <dbReference type="ARBA" id="ARBA00022490"/>
    </source>
</evidence>
<dbReference type="PANTHER" id="PTHR45989">
    <property type="entry name" value="TRANSLATION INITIATION FACTOR EIF-2B SUBUNIT GAMMA"/>
    <property type="match status" value="1"/>
</dbReference>
<dbReference type="InterPro" id="IPR005835">
    <property type="entry name" value="NTP_transferase_dom"/>
</dbReference>
<dbReference type="InterPro" id="IPR056764">
    <property type="entry name" value="LbH_EIF2B3/5"/>
</dbReference>
<evidence type="ECO:0000313" key="13">
    <source>
        <dbReference type="Proteomes" id="UP001347796"/>
    </source>
</evidence>
<keyword evidence="13" id="KW-1185">Reference proteome</keyword>
<comment type="similarity">
    <text evidence="2">Belongs to the eIF-2B gamma/epsilon subunits family.</text>
</comment>
<dbReference type="Gene3D" id="3.90.550.10">
    <property type="entry name" value="Spore Coat Polysaccharide Biosynthesis Protein SpsA, Chain A"/>
    <property type="match status" value="1"/>
</dbReference>
<evidence type="ECO:0000256" key="6">
    <source>
        <dbReference type="ARBA" id="ARBA00044196"/>
    </source>
</evidence>
<dbReference type="GO" id="GO:0005085">
    <property type="term" value="F:guanyl-nucleotide exchange factor activity"/>
    <property type="evidence" value="ECO:0007669"/>
    <property type="project" value="TreeGrafter"/>
</dbReference>
<sequence length="460" mass="51477">MEFQAVIMAGGRGSRMTDLTAKCPKAMLPVGNNPLIWYPVNMLERAGFEEVIIIALESSVTDIQKSLVSRGIKMKLDIVGIPDNEDWGTAESLRHIKDKIKTDILVVGCDLISDISLHQIANLHQAYDSSVTMLLSPLPDQYTDIPAPGIKSKKKTERDFIGFDEKGKRVLFLTSEVDLEETISFSKSTLKRHPYINIRSKLTDCHLYLLKKWVVDFLAENQRMYTIKGELIPHLVRRQFCRPKAQESEIPGNTPASLASQQDTKPSIHDFTVNNDSYSSQIIDLSTWIDHDGDMADCFHGESIRCYAHIQEEGFCIRANTLSSYCEANRQVPRLLSTLSPHKECKLIHPTAVVKEKSQIGQDCLVGEDVTVGEKVSIKRSVIGRNCTIGDKVKITGSVIMDNIHIAESCNIQGSIICSQAQLSEKCELKDCIVGHRQQIIAMGKFTNEAIIDVEKMMEI</sequence>
<reference evidence="12 13" key="1">
    <citation type="submission" date="2024-01" db="EMBL/GenBank/DDBJ databases">
        <title>The genome of the rayed Mediterranean limpet Patella caerulea (Linnaeus, 1758).</title>
        <authorList>
            <person name="Anh-Thu Weber A."/>
            <person name="Halstead-Nussloch G."/>
        </authorList>
    </citation>
    <scope>NUCLEOTIDE SEQUENCE [LARGE SCALE GENOMIC DNA]</scope>
    <source>
        <strain evidence="12">AATW-2023a</strain>
        <tissue evidence="12">Whole specimen</tissue>
    </source>
</reference>
<evidence type="ECO:0000256" key="7">
    <source>
        <dbReference type="ARBA" id="ARBA00044229"/>
    </source>
</evidence>
<dbReference type="SUPFAM" id="SSF53448">
    <property type="entry name" value="Nucleotide-diphospho-sugar transferases"/>
    <property type="match status" value="1"/>
</dbReference>
<dbReference type="GO" id="GO:0005829">
    <property type="term" value="C:cytosol"/>
    <property type="evidence" value="ECO:0007669"/>
    <property type="project" value="UniProtKB-SubCell"/>
</dbReference>
<comment type="subcellular location">
    <subcellularLocation>
        <location evidence="1">Cytoplasm</location>
        <location evidence="1">Cytosol</location>
    </subcellularLocation>
</comment>
<evidence type="ECO:0000256" key="4">
    <source>
        <dbReference type="ARBA" id="ARBA00022540"/>
    </source>
</evidence>
<dbReference type="CDD" id="cd04198">
    <property type="entry name" value="eIF-2B_gamma_N"/>
    <property type="match status" value="1"/>
</dbReference>
<organism evidence="12 13">
    <name type="scientific">Patella caerulea</name>
    <name type="common">Rayed Mediterranean limpet</name>
    <dbReference type="NCBI Taxonomy" id="87958"/>
    <lineage>
        <taxon>Eukaryota</taxon>
        <taxon>Metazoa</taxon>
        <taxon>Spiralia</taxon>
        <taxon>Lophotrochozoa</taxon>
        <taxon>Mollusca</taxon>
        <taxon>Gastropoda</taxon>
        <taxon>Patellogastropoda</taxon>
        <taxon>Patelloidea</taxon>
        <taxon>Patellidae</taxon>
        <taxon>Patella</taxon>
    </lineage>
</organism>
<dbReference type="InterPro" id="IPR029044">
    <property type="entry name" value="Nucleotide-diphossugar_trans"/>
</dbReference>
<evidence type="ECO:0000256" key="5">
    <source>
        <dbReference type="ARBA" id="ARBA00022917"/>
    </source>
</evidence>
<gene>
    <name evidence="12" type="ORF">SNE40_004430</name>
</gene>
<dbReference type="Gene3D" id="2.160.10.10">
    <property type="entry name" value="Hexapeptide repeat proteins"/>
    <property type="match status" value="1"/>
</dbReference>
<dbReference type="InterPro" id="IPR051960">
    <property type="entry name" value="eIF2B_gamma"/>
</dbReference>
<keyword evidence="3" id="KW-0963">Cytoplasm</keyword>
<accession>A0AAN8Q5F7</accession>
<keyword evidence="4" id="KW-0396">Initiation factor</keyword>
<dbReference type="Pfam" id="PF25084">
    <property type="entry name" value="LbH_EIF2B"/>
    <property type="match status" value="1"/>
</dbReference>
<dbReference type="CDD" id="cd04652">
    <property type="entry name" value="LbH_eIF2B_gamma_C"/>
    <property type="match status" value="1"/>
</dbReference>
<dbReference type="EMBL" id="JAZGQO010000003">
    <property type="protein sequence ID" value="KAK6188198.1"/>
    <property type="molecule type" value="Genomic_DNA"/>
</dbReference>
<keyword evidence="5" id="KW-0648">Protein biosynthesis</keyword>
<evidence type="ECO:0000256" key="9">
    <source>
        <dbReference type="ARBA" id="ARBA00046432"/>
    </source>
</evidence>
<evidence type="ECO:0000256" key="2">
    <source>
        <dbReference type="ARBA" id="ARBA00007878"/>
    </source>
</evidence>